<accession>A0A937F743</accession>
<gene>
    <name evidence="3" type="ORF">JL102_03620</name>
</gene>
<keyword evidence="1" id="KW-0812">Transmembrane</keyword>
<evidence type="ECO:0000259" key="2">
    <source>
        <dbReference type="Pfam" id="PF12158"/>
    </source>
</evidence>
<evidence type="ECO:0000256" key="1">
    <source>
        <dbReference type="SAM" id="Phobius"/>
    </source>
</evidence>
<feature type="domain" description="DUF3592" evidence="2">
    <location>
        <begin position="47"/>
        <end position="99"/>
    </location>
</feature>
<sequence>MIQIWVPLILGGILFIIGLYFYLKCQELMSKGKRTMARVNDFVLQKNMYYPIINYTTENDEVFIEKLNIGSNPPKYKKGDQIPIIYSAQNPQDFMIDDPVYTEVVYKILMAVGLIAVVICGMHWLGYINIFPD</sequence>
<dbReference type="Pfam" id="PF12158">
    <property type="entry name" value="DUF3592"/>
    <property type="match status" value="1"/>
</dbReference>
<feature type="transmembrane region" description="Helical" evidence="1">
    <location>
        <begin position="6"/>
        <end position="23"/>
    </location>
</feature>
<dbReference type="EMBL" id="JAESIY010000002">
    <property type="protein sequence ID" value="MBL3655203.1"/>
    <property type="molecule type" value="Genomic_DNA"/>
</dbReference>
<evidence type="ECO:0000313" key="4">
    <source>
        <dbReference type="Proteomes" id="UP000659388"/>
    </source>
</evidence>
<dbReference type="InterPro" id="IPR021994">
    <property type="entry name" value="DUF3592"/>
</dbReference>
<protein>
    <submittedName>
        <fullName evidence="3">DUF3592 domain-containing protein</fullName>
    </submittedName>
</protein>
<evidence type="ECO:0000313" key="3">
    <source>
        <dbReference type="EMBL" id="MBL3655203.1"/>
    </source>
</evidence>
<organism evidence="3 4">
    <name type="scientific">Fulvivirga sediminis</name>
    <dbReference type="NCBI Taxonomy" id="2803949"/>
    <lineage>
        <taxon>Bacteria</taxon>
        <taxon>Pseudomonadati</taxon>
        <taxon>Bacteroidota</taxon>
        <taxon>Cytophagia</taxon>
        <taxon>Cytophagales</taxon>
        <taxon>Fulvivirgaceae</taxon>
        <taxon>Fulvivirga</taxon>
    </lineage>
</organism>
<feature type="transmembrane region" description="Helical" evidence="1">
    <location>
        <begin position="104"/>
        <end position="125"/>
    </location>
</feature>
<dbReference type="AlphaFoldDB" id="A0A937F743"/>
<dbReference type="RefSeq" id="WP_202242598.1">
    <property type="nucleotide sequence ID" value="NZ_JAESIY010000002.1"/>
</dbReference>
<comment type="caution">
    <text evidence="3">The sequence shown here is derived from an EMBL/GenBank/DDBJ whole genome shotgun (WGS) entry which is preliminary data.</text>
</comment>
<proteinExistence type="predicted"/>
<reference evidence="3" key="1">
    <citation type="submission" date="2021-01" db="EMBL/GenBank/DDBJ databases">
        <title>Fulvivirga kasyanovii gen. nov., sp nov., a novel member of the phylum Bacteroidetes isolated from seawater in a mussel farm.</title>
        <authorList>
            <person name="Zhao L.-H."/>
            <person name="Wang Z.-J."/>
        </authorList>
    </citation>
    <scope>NUCLEOTIDE SEQUENCE</scope>
    <source>
        <strain evidence="3">2943</strain>
    </source>
</reference>
<name>A0A937F743_9BACT</name>
<dbReference type="Proteomes" id="UP000659388">
    <property type="component" value="Unassembled WGS sequence"/>
</dbReference>
<keyword evidence="4" id="KW-1185">Reference proteome</keyword>
<keyword evidence="1" id="KW-1133">Transmembrane helix</keyword>
<keyword evidence="1" id="KW-0472">Membrane</keyword>